<feature type="transmembrane region" description="Helical" evidence="8">
    <location>
        <begin position="232"/>
        <end position="258"/>
    </location>
</feature>
<evidence type="ECO:0000256" key="5">
    <source>
        <dbReference type="ARBA" id="ARBA00022989"/>
    </source>
</evidence>
<evidence type="ECO:0000256" key="2">
    <source>
        <dbReference type="ARBA" id="ARBA00022448"/>
    </source>
</evidence>
<comment type="caution">
    <text evidence="10">The sequence shown here is derived from an EMBL/GenBank/DDBJ whole genome shotgun (WGS) entry which is preliminary data.</text>
</comment>
<sequence>MINMLLKRLLQAGFVAWAVGSLTFLMMRLLPGDIAYRIAAGRYGYDFVDLDAAQLVSSELGFDRSPFEQYIAWMWDLLHLNLGNSLVSGEPVVESVVHHLGYSVALALCAIAISLLIAFPVGVHCGKYPGGWLDRLSVSLSVFLRSAPVFVVGLVLIILFALHLGWFPVSGFGRPEHIVLPSIALALTLAALSNRMIKNEAYGVFRSTYYRFARYKGLSESRAYERHARLNIALPIIAFLGVQTVGLIEGIVMIESLFSWPGIGHALTHAIFARDIPVIQGAALMMGLMFVFINTAVDVCHYVFDPRVRQERVVL</sequence>
<feature type="transmembrane region" description="Helical" evidence="8">
    <location>
        <begin position="12"/>
        <end position="30"/>
    </location>
</feature>
<dbReference type="GO" id="GO:0005886">
    <property type="term" value="C:plasma membrane"/>
    <property type="evidence" value="ECO:0007669"/>
    <property type="project" value="UniProtKB-SubCell"/>
</dbReference>
<keyword evidence="6 8" id="KW-0472">Membrane</keyword>
<keyword evidence="11" id="KW-1185">Reference proteome</keyword>
<feature type="domain" description="ABC transmembrane type-1" evidence="9">
    <location>
        <begin position="100"/>
        <end position="297"/>
    </location>
</feature>
<dbReference type="RefSeq" id="WP_053407512.1">
    <property type="nucleotide sequence ID" value="NZ_LHPI01000001.1"/>
</dbReference>
<organism evidence="10 11">
    <name type="scientific">Vibrio hepatarius</name>
    <dbReference type="NCBI Taxonomy" id="171383"/>
    <lineage>
        <taxon>Bacteria</taxon>
        <taxon>Pseudomonadati</taxon>
        <taxon>Pseudomonadota</taxon>
        <taxon>Gammaproteobacteria</taxon>
        <taxon>Vibrionales</taxon>
        <taxon>Vibrionaceae</taxon>
        <taxon>Vibrio</taxon>
        <taxon>Vibrio oreintalis group</taxon>
    </lineage>
</organism>
<evidence type="ECO:0000259" key="9">
    <source>
        <dbReference type="PROSITE" id="PS50928"/>
    </source>
</evidence>
<accession>A0A0M0I5Q1</accession>
<dbReference type="PANTHER" id="PTHR43163:SF6">
    <property type="entry name" value="DIPEPTIDE TRANSPORT SYSTEM PERMEASE PROTEIN DPPB-RELATED"/>
    <property type="match status" value="1"/>
</dbReference>
<keyword evidence="2 8" id="KW-0813">Transport</keyword>
<dbReference type="CDD" id="cd06261">
    <property type="entry name" value="TM_PBP2"/>
    <property type="match status" value="1"/>
</dbReference>
<keyword evidence="4 8" id="KW-0812">Transmembrane</keyword>
<name>A0A0M0I5Q1_9VIBR</name>
<dbReference type="PROSITE" id="PS50928">
    <property type="entry name" value="ABC_TM1"/>
    <property type="match status" value="1"/>
</dbReference>
<gene>
    <name evidence="10" type="ORF">AKJ31_02520</name>
</gene>
<reference evidence="11" key="1">
    <citation type="submission" date="2015-08" db="EMBL/GenBank/DDBJ databases">
        <title>Vibrio galatheae sp. nov., a novel member of the Vibrionaceae family isolated from the Solomon Islands.</title>
        <authorList>
            <person name="Giubergia S."/>
            <person name="Machado H."/>
            <person name="Mateiu R.V."/>
            <person name="Gram L."/>
        </authorList>
    </citation>
    <scope>NUCLEOTIDE SEQUENCE [LARGE SCALE GENOMIC DNA]</scope>
    <source>
        <strain evidence="11">DSM 19134</strain>
    </source>
</reference>
<dbReference type="InterPro" id="IPR035906">
    <property type="entry name" value="MetI-like_sf"/>
</dbReference>
<dbReference type="EMBL" id="LHPI01000001">
    <property type="protein sequence ID" value="KOO09253.1"/>
    <property type="molecule type" value="Genomic_DNA"/>
</dbReference>
<dbReference type="OrthoDB" id="9805855at2"/>
<feature type="transmembrane region" description="Helical" evidence="8">
    <location>
        <begin position="142"/>
        <end position="166"/>
    </location>
</feature>
<feature type="transmembrane region" description="Helical" evidence="8">
    <location>
        <begin position="278"/>
        <end position="304"/>
    </location>
</feature>
<evidence type="ECO:0000313" key="10">
    <source>
        <dbReference type="EMBL" id="KOO09253.1"/>
    </source>
</evidence>
<dbReference type="SUPFAM" id="SSF161098">
    <property type="entry name" value="MetI-like"/>
    <property type="match status" value="1"/>
</dbReference>
<evidence type="ECO:0000256" key="8">
    <source>
        <dbReference type="RuleBase" id="RU363032"/>
    </source>
</evidence>
<dbReference type="InterPro" id="IPR000515">
    <property type="entry name" value="MetI-like"/>
</dbReference>
<dbReference type="Proteomes" id="UP000037530">
    <property type="component" value="Unassembled WGS sequence"/>
</dbReference>
<evidence type="ECO:0000256" key="6">
    <source>
        <dbReference type="ARBA" id="ARBA00023136"/>
    </source>
</evidence>
<evidence type="ECO:0000313" key="11">
    <source>
        <dbReference type="Proteomes" id="UP000037530"/>
    </source>
</evidence>
<comment type="similarity">
    <text evidence="7">Belongs to the binding-protein-dependent transport system permease family. OppBC subfamily.</text>
</comment>
<evidence type="ECO:0000256" key="4">
    <source>
        <dbReference type="ARBA" id="ARBA00022692"/>
    </source>
</evidence>
<dbReference type="PATRIC" id="fig|171383.3.peg.518"/>
<dbReference type="GO" id="GO:0071916">
    <property type="term" value="F:dipeptide transmembrane transporter activity"/>
    <property type="evidence" value="ECO:0007669"/>
    <property type="project" value="TreeGrafter"/>
</dbReference>
<keyword evidence="3" id="KW-1003">Cell membrane</keyword>
<keyword evidence="5 8" id="KW-1133">Transmembrane helix</keyword>
<proteinExistence type="inferred from homology"/>
<dbReference type="Gene3D" id="1.10.3720.10">
    <property type="entry name" value="MetI-like"/>
    <property type="match status" value="1"/>
</dbReference>
<evidence type="ECO:0000256" key="1">
    <source>
        <dbReference type="ARBA" id="ARBA00004651"/>
    </source>
</evidence>
<evidence type="ECO:0000256" key="7">
    <source>
        <dbReference type="ARBA" id="ARBA00024202"/>
    </source>
</evidence>
<dbReference type="Pfam" id="PF00528">
    <property type="entry name" value="BPD_transp_1"/>
    <property type="match status" value="1"/>
</dbReference>
<dbReference type="STRING" id="171383.AKJ31_02520"/>
<protein>
    <submittedName>
        <fullName evidence="10">ABC transporter permease</fullName>
    </submittedName>
</protein>
<dbReference type="AlphaFoldDB" id="A0A0M0I5Q1"/>
<evidence type="ECO:0000256" key="3">
    <source>
        <dbReference type="ARBA" id="ARBA00022475"/>
    </source>
</evidence>
<comment type="subcellular location">
    <subcellularLocation>
        <location evidence="1 8">Cell membrane</location>
        <topology evidence="1 8">Multi-pass membrane protein</topology>
    </subcellularLocation>
</comment>
<dbReference type="PANTHER" id="PTHR43163">
    <property type="entry name" value="DIPEPTIDE TRANSPORT SYSTEM PERMEASE PROTEIN DPPB-RELATED"/>
    <property type="match status" value="1"/>
</dbReference>
<feature type="transmembrane region" description="Helical" evidence="8">
    <location>
        <begin position="100"/>
        <end position="121"/>
    </location>
</feature>